<accession>A0A231GRI5</accession>
<proteinExistence type="predicted"/>
<dbReference type="EMBL" id="FNTC01000002">
    <property type="protein sequence ID" value="SEC33341.1"/>
    <property type="molecule type" value="Genomic_DNA"/>
</dbReference>
<dbReference type="GO" id="GO:0016616">
    <property type="term" value="F:oxidoreductase activity, acting on the CH-OH group of donors, NAD or NADP as acceptor"/>
    <property type="evidence" value="ECO:0007669"/>
    <property type="project" value="UniProtKB-ARBA"/>
</dbReference>
<dbReference type="SUPFAM" id="SSF51735">
    <property type="entry name" value="NAD(P)-binding Rossmann-fold domains"/>
    <property type="match status" value="1"/>
</dbReference>
<dbReference type="Gene3D" id="3.40.50.720">
    <property type="entry name" value="NAD(P)-binding Rossmann-like Domain"/>
    <property type="match status" value="2"/>
</dbReference>
<feature type="domain" description="D-isomer specific 2-hydroxyacid dehydrogenase NAD-binding" evidence="3">
    <location>
        <begin position="102"/>
        <end position="273"/>
    </location>
</feature>
<dbReference type="Proteomes" id="UP000198542">
    <property type="component" value="Unassembled WGS sequence"/>
</dbReference>
<evidence type="ECO:0000313" key="5">
    <source>
        <dbReference type="Proteomes" id="UP000198542"/>
    </source>
</evidence>
<dbReference type="AlphaFoldDB" id="A0A231GRI5"/>
<keyword evidence="1" id="KW-0560">Oxidoreductase</keyword>
<organism evidence="4 5">
    <name type="scientific">Pseudomonas jessenii</name>
    <dbReference type="NCBI Taxonomy" id="77298"/>
    <lineage>
        <taxon>Bacteria</taxon>
        <taxon>Pseudomonadati</taxon>
        <taxon>Pseudomonadota</taxon>
        <taxon>Gammaproteobacteria</taxon>
        <taxon>Pseudomonadales</taxon>
        <taxon>Pseudomonadaceae</taxon>
        <taxon>Pseudomonas</taxon>
    </lineage>
</organism>
<name>A0A231GRI5_PSEJE</name>
<dbReference type="PROSITE" id="PS00065">
    <property type="entry name" value="D_2_HYDROXYACID_DH_1"/>
    <property type="match status" value="1"/>
</dbReference>
<keyword evidence="2" id="KW-0520">NAD</keyword>
<keyword evidence="5" id="KW-1185">Reference proteome</keyword>
<evidence type="ECO:0000259" key="3">
    <source>
        <dbReference type="Pfam" id="PF02826"/>
    </source>
</evidence>
<dbReference type="InterPro" id="IPR006140">
    <property type="entry name" value="D-isomer_DH_NAD-bd"/>
</dbReference>
<dbReference type="InterPro" id="IPR036291">
    <property type="entry name" value="NAD(P)-bd_dom_sf"/>
</dbReference>
<evidence type="ECO:0000256" key="1">
    <source>
        <dbReference type="ARBA" id="ARBA00023002"/>
    </source>
</evidence>
<evidence type="ECO:0000256" key="2">
    <source>
        <dbReference type="ARBA" id="ARBA00023027"/>
    </source>
</evidence>
<evidence type="ECO:0000313" key="4">
    <source>
        <dbReference type="EMBL" id="SEC33341.1"/>
    </source>
</evidence>
<dbReference type="PANTHER" id="PTHR43333:SF1">
    <property type="entry name" value="D-ISOMER SPECIFIC 2-HYDROXYACID DEHYDROGENASE NAD-BINDING DOMAIN-CONTAINING PROTEIN"/>
    <property type="match status" value="1"/>
</dbReference>
<gene>
    <name evidence="4" type="ORF">SAMN04490187_3983</name>
</gene>
<dbReference type="GO" id="GO:0051287">
    <property type="term" value="F:NAD binding"/>
    <property type="evidence" value="ECO:0007669"/>
    <property type="project" value="InterPro"/>
</dbReference>
<dbReference type="Pfam" id="PF02826">
    <property type="entry name" value="2-Hacid_dh_C"/>
    <property type="match status" value="1"/>
</dbReference>
<sequence>MCILYMADPADAQKWRDCLSSMAPELEFREWPDAGNPAEVRYLLAWEPLPKFADQFCNLRVLYAAGAGVDQFDLAGLAAGVSLVRLVDDSMAGIMAEYVLFAVLALHRDILAYQQDQREGRWQPRPIVLGSQRRVGVMGLGNLGRAALGRLQPLGFQLSGWNRSLKDVPGGRCYVGPGQLDEFLAQCDIVVNMLPLTPETKGILNAATLARLPQGAGLINVGRGAHLVEQDLLAALNEGRVGGAVLDVLAQEPASPGNPFWKHPRVLLTPHIASDVQIEGGVAVIVENLQREREGRPFLNEVDRFKGY</sequence>
<dbReference type="CDD" id="cd12164">
    <property type="entry name" value="GDH_like_2"/>
    <property type="match status" value="1"/>
</dbReference>
<dbReference type="RefSeq" id="WP_090455171.1">
    <property type="nucleotide sequence ID" value="NZ_FNTC01000002.1"/>
</dbReference>
<protein>
    <submittedName>
        <fullName evidence="4">Glyoxylate/hydroxypyruvate reductase A</fullName>
    </submittedName>
</protein>
<keyword evidence="4" id="KW-0670">Pyruvate</keyword>
<reference evidence="5" key="1">
    <citation type="submission" date="2016-10" db="EMBL/GenBank/DDBJ databases">
        <authorList>
            <person name="Varghese N."/>
            <person name="Submissions S."/>
        </authorList>
    </citation>
    <scope>NUCLEOTIDE SEQUENCE [LARGE SCALE GENOMIC DNA]</scope>
    <source>
        <strain evidence="5">BS3660</strain>
    </source>
</reference>
<dbReference type="PANTHER" id="PTHR43333">
    <property type="entry name" value="2-HACID_DH_C DOMAIN-CONTAINING PROTEIN"/>
    <property type="match status" value="1"/>
</dbReference>
<dbReference type="InterPro" id="IPR029752">
    <property type="entry name" value="D-isomer_DH_CS1"/>
</dbReference>